<gene>
    <name evidence="8" type="ORF">Aple_074660</name>
</gene>
<dbReference type="PROSITE" id="PS51000">
    <property type="entry name" value="HTH_DEOR_2"/>
    <property type="match status" value="1"/>
</dbReference>
<organism evidence="8 9">
    <name type="scientific">Acrocarpospora pleiomorpha</name>
    <dbReference type="NCBI Taxonomy" id="90975"/>
    <lineage>
        <taxon>Bacteria</taxon>
        <taxon>Bacillati</taxon>
        <taxon>Actinomycetota</taxon>
        <taxon>Actinomycetes</taxon>
        <taxon>Streptosporangiales</taxon>
        <taxon>Streptosporangiaceae</taxon>
        <taxon>Acrocarpospora</taxon>
    </lineage>
</organism>
<dbReference type="Proteomes" id="UP000377595">
    <property type="component" value="Unassembled WGS sequence"/>
</dbReference>
<dbReference type="PANTHER" id="PTHR30363">
    <property type="entry name" value="HTH-TYPE TRANSCRIPTIONAL REGULATOR SRLR-RELATED"/>
    <property type="match status" value="1"/>
</dbReference>
<evidence type="ECO:0000313" key="9">
    <source>
        <dbReference type="Proteomes" id="UP000377595"/>
    </source>
</evidence>
<keyword evidence="9" id="KW-1185">Reference proteome</keyword>
<dbReference type="InterPro" id="IPR036388">
    <property type="entry name" value="WH-like_DNA-bd_sf"/>
</dbReference>
<protein>
    <recommendedName>
        <fullName evidence="1">Lactose phosphotransferase system repressor</fullName>
    </recommendedName>
</protein>
<dbReference type="EMBL" id="BLAF01000053">
    <property type="protein sequence ID" value="GES24567.1"/>
    <property type="molecule type" value="Genomic_DNA"/>
</dbReference>
<dbReference type="SMART" id="SM01134">
    <property type="entry name" value="DeoRC"/>
    <property type="match status" value="1"/>
</dbReference>
<dbReference type="RefSeq" id="WP_344317513.1">
    <property type="nucleotide sequence ID" value="NZ_BAAAHM010000026.1"/>
</dbReference>
<dbReference type="InterPro" id="IPR014036">
    <property type="entry name" value="DeoR-like_C"/>
</dbReference>
<keyword evidence="2" id="KW-0678">Repressor</keyword>
<dbReference type="SMART" id="SM00420">
    <property type="entry name" value="HTH_DEOR"/>
    <property type="match status" value="1"/>
</dbReference>
<dbReference type="GO" id="GO:0003677">
    <property type="term" value="F:DNA binding"/>
    <property type="evidence" value="ECO:0007669"/>
    <property type="project" value="UniProtKB-KW"/>
</dbReference>
<sequence length="271" mass="28800">MSEDERSTGVRSTAERRAEERYAHVLELLARQETASLDEIQAVAAASPATVRRDLATLEGQGLIRRTRGGAALVPVASTLDETFTLRRRRNARDKGMIAVAAAGLIPTGSALFINDGSTTFALCEELAGRGDPLWVATTALNVAERLAGVGVFEVIVIGGTLRGSSFATSGPMATAALEQFTADFAVIGCDGLDLESGVRWNSLVDAEVAQVMVRRASRTIVVADSSKFGHRARVGTLNWDAVDDLVTDSITDEWSKHLESAGVRVTLASE</sequence>
<evidence type="ECO:0000313" key="8">
    <source>
        <dbReference type="EMBL" id="GES24567.1"/>
    </source>
</evidence>
<dbReference type="Pfam" id="PF00455">
    <property type="entry name" value="DeoRC"/>
    <property type="match status" value="1"/>
</dbReference>
<evidence type="ECO:0000256" key="4">
    <source>
        <dbReference type="ARBA" id="ARBA00023125"/>
    </source>
</evidence>
<dbReference type="GO" id="GO:0003700">
    <property type="term" value="F:DNA-binding transcription factor activity"/>
    <property type="evidence" value="ECO:0007669"/>
    <property type="project" value="InterPro"/>
</dbReference>
<dbReference type="PRINTS" id="PR00037">
    <property type="entry name" value="HTHLACR"/>
</dbReference>
<proteinExistence type="predicted"/>
<evidence type="ECO:0000259" key="7">
    <source>
        <dbReference type="PROSITE" id="PS51000"/>
    </source>
</evidence>
<dbReference type="Gene3D" id="1.10.10.10">
    <property type="entry name" value="Winged helix-like DNA-binding domain superfamily/Winged helix DNA-binding domain"/>
    <property type="match status" value="1"/>
</dbReference>
<comment type="function">
    <text evidence="6">Repressor of the lactose catabolism operon. Galactose-6-phosphate is the inducer.</text>
</comment>
<dbReference type="SUPFAM" id="SSF100950">
    <property type="entry name" value="NagB/RpiA/CoA transferase-like"/>
    <property type="match status" value="1"/>
</dbReference>
<dbReference type="Gene3D" id="3.40.50.1360">
    <property type="match status" value="1"/>
</dbReference>
<evidence type="ECO:0000256" key="3">
    <source>
        <dbReference type="ARBA" id="ARBA00023015"/>
    </source>
</evidence>
<name>A0A5M3XTF1_9ACTN</name>
<keyword evidence="4" id="KW-0238">DNA-binding</keyword>
<dbReference type="AlphaFoldDB" id="A0A5M3XTF1"/>
<dbReference type="Pfam" id="PF08220">
    <property type="entry name" value="HTH_DeoR"/>
    <property type="match status" value="1"/>
</dbReference>
<dbReference type="PROSITE" id="PS00894">
    <property type="entry name" value="HTH_DEOR_1"/>
    <property type="match status" value="1"/>
</dbReference>
<dbReference type="InterPro" id="IPR037171">
    <property type="entry name" value="NagB/RpiA_transferase-like"/>
</dbReference>
<evidence type="ECO:0000256" key="6">
    <source>
        <dbReference type="ARBA" id="ARBA00024937"/>
    </source>
</evidence>
<dbReference type="SUPFAM" id="SSF46785">
    <property type="entry name" value="Winged helix' DNA-binding domain"/>
    <property type="match status" value="1"/>
</dbReference>
<comment type="caution">
    <text evidence="8">The sequence shown here is derived from an EMBL/GenBank/DDBJ whole genome shotgun (WGS) entry which is preliminary data.</text>
</comment>
<keyword evidence="5" id="KW-0804">Transcription</keyword>
<evidence type="ECO:0000256" key="5">
    <source>
        <dbReference type="ARBA" id="ARBA00023163"/>
    </source>
</evidence>
<evidence type="ECO:0000256" key="1">
    <source>
        <dbReference type="ARBA" id="ARBA00021390"/>
    </source>
</evidence>
<evidence type="ECO:0000256" key="2">
    <source>
        <dbReference type="ARBA" id="ARBA00022491"/>
    </source>
</evidence>
<feature type="domain" description="HTH deoR-type" evidence="7">
    <location>
        <begin position="18"/>
        <end position="73"/>
    </location>
</feature>
<dbReference type="InterPro" id="IPR018356">
    <property type="entry name" value="Tscrpt_reg_HTH_DeoR_CS"/>
</dbReference>
<dbReference type="InterPro" id="IPR001034">
    <property type="entry name" value="DeoR_HTH"/>
</dbReference>
<dbReference type="PANTHER" id="PTHR30363:SF4">
    <property type="entry name" value="GLYCEROL-3-PHOSPHATE REGULON REPRESSOR"/>
    <property type="match status" value="1"/>
</dbReference>
<dbReference type="InterPro" id="IPR050313">
    <property type="entry name" value="Carb_Metab_HTH_regulators"/>
</dbReference>
<accession>A0A5M3XTF1</accession>
<keyword evidence="3" id="KW-0805">Transcription regulation</keyword>
<reference evidence="8 9" key="1">
    <citation type="submission" date="2019-10" db="EMBL/GenBank/DDBJ databases">
        <title>Whole genome shotgun sequence of Acrocarpospora pleiomorpha NBRC 16267.</title>
        <authorList>
            <person name="Ichikawa N."/>
            <person name="Kimura A."/>
            <person name="Kitahashi Y."/>
            <person name="Komaki H."/>
            <person name="Oguchi A."/>
        </authorList>
    </citation>
    <scope>NUCLEOTIDE SEQUENCE [LARGE SCALE GENOMIC DNA]</scope>
    <source>
        <strain evidence="8 9">NBRC 16267</strain>
    </source>
</reference>
<dbReference type="InterPro" id="IPR036390">
    <property type="entry name" value="WH_DNA-bd_sf"/>
</dbReference>